<feature type="compositionally biased region" description="Polar residues" evidence="6">
    <location>
        <begin position="54"/>
        <end position="63"/>
    </location>
</feature>
<evidence type="ECO:0000256" key="5">
    <source>
        <dbReference type="HAMAP-Rule" id="MF_00773"/>
    </source>
</evidence>
<dbReference type="SMART" id="SM00746">
    <property type="entry name" value="TRASH"/>
    <property type="match status" value="1"/>
</dbReference>
<keyword evidence="5" id="KW-0479">Metal-binding</keyword>
<feature type="zinc finger region" description="C4-type" evidence="5">
    <location>
        <begin position="7"/>
        <end position="37"/>
    </location>
</feature>
<dbReference type="Proteomes" id="UP000326302">
    <property type="component" value="Unassembled WGS sequence"/>
</dbReference>
<dbReference type="Pfam" id="PF01246">
    <property type="entry name" value="Ribosomal_L24e"/>
    <property type="match status" value="1"/>
</dbReference>
<keyword evidence="5" id="KW-0694">RNA-binding</keyword>
<feature type="binding site" evidence="5">
    <location>
        <position position="33"/>
    </location>
    <ligand>
        <name>Zn(2+)</name>
        <dbReference type="ChEBI" id="CHEBI:29105"/>
    </ligand>
</feature>
<feature type="region of interest" description="Disordered" evidence="6">
    <location>
        <begin position="47"/>
        <end position="118"/>
    </location>
</feature>
<sequence length="118" mass="13018">MPRTRECDFCGADIEPGTGTMLVLNDGSTHHFCSAKCEKNVDLGREARDLEWTESGQRQSGPQTTEPEPEPVEESEDTEAEEAEEIEEADTEDAEESDDSDDSEAEESADTDEEGDEE</sequence>
<dbReference type="OrthoDB" id="55506at2157"/>
<evidence type="ECO:0000313" key="11">
    <source>
        <dbReference type="Proteomes" id="UP000326302"/>
    </source>
</evidence>
<dbReference type="Proteomes" id="UP000326207">
    <property type="component" value="Unassembled WGS sequence"/>
</dbReference>
<dbReference type="RefSeq" id="WP_152120588.1">
    <property type="nucleotide sequence ID" value="NZ_QJOW01000004.1"/>
</dbReference>
<keyword evidence="4 5" id="KW-0687">Ribonucleoprotein</keyword>
<reference evidence="10 11" key="1">
    <citation type="submission" date="2019-10" db="EMBL/GenBank/DDBJ databases">
        <title>Unraveling microbial dark matter from salterns through culturing: the case of the genus Halosegnis.</title>
        <authorList>
            <person name="Duran-Viseras A."/>
            <person name="Andrei A.-S."/>
            <person name="Vera-Gargallo B."/>
            <person name="Ghai R."/>
            <person name="Sanchez-Porro C."/>
            <person name="Ventosa A."/>
        </authorList>
    </citation>
    <scope>NUCLEOTIDE SEQUENCE [LARGE SCALE GENOMIC DNA]</scope>
    <source>
        <strain evidence="8 11">F17-44</strain>
        <strain evidence="9 10">F19-13</strain>
    </source>
</reference>
<dbReference type="InterPro" id="IPR038630">
    <property type="entry name" value="L24e/L24_sf"/>
</dbReference>
<comment type="cofactor">
    <cofactor evidence="5">
        <name>Zn(2+)</name>
        <dbReference type="ChEBI" id="CHEBI:29105"/>
    </cofactor>
    <text evidence="5">Binds 1 zinc ion per subunit.</text>
</comment>
<dbReference type="GO" id="GO:0005840">
    <property type="term" value="C:ribosome"/>
    <property type="evidence" value="ECO:0007669"/>
    <property type="project" value="UniProtKB-KW"/>
</dbReference>
<dbReference type="GO" id="GO:0019843">
    <property type="term" value="F:rRNA binding"/>
    <property type="evidence" value="ECO:0007669"/>
    <property type="project" value="UniProtKB-UniRule"/>
</dbReference>
<dbReference type="Gene3D" id="2.30.170.20">
    <property type="entry name" value="Ribosomal protein L24e"/>
    <property type="match status" value="1"/>
</dbReference>
<dbReference type="InterPro" id="IPR000988">
    <property type="entry name" value="Ribosomal_eL24-rel_N"/>
</dbReference>
<dbReference type="InterPro" id="IPR055345">
    <property type="entry name" value="Ribosomal_eL24-rel_arc"/>
</dbReference>
<protein>
    <recommendedName>
        <fullName evidence="5">Large ribosomal subunit protein eL24</fullName>
    </recommendedName>
</protein>
<dbReference type="GO" id="GO:0008270">
    <property type="term" value="F:zinc ion binding"/>
    <property type="evidence" value="ECO:0007669"/>
    <property type="project" value="UniProtKB-UniRule"/>
</dbReference>
<dbReference type="CDD" id="cd00472">
    <property type="entry name" value="Ribosomal_L24e_L24"/>
    <property type="match status" value="1"/>
</dbReference>
<accession>A0A5N5U6W3</accession>
<evidence type="ECO:0000256" key="4">
    <source>
        <dbReference type="ARBA" id="ARBA00023274"/>
    </source>
</evidence>
<dbReference type="SUPFAM" id="SSF57716">
    <property type="entry name" value="Glucocorticoid receptor-like (DNA-binding domain)"/>
    <property type="match status" value="1"/>
</dbReference>
<name>A0A5N5U6W3_9EURY</name>
<evidence type="ECO:0000313" key="8">
    <source>
        <dbReference type="EMBL" id="KAB7514257.1"/>
    </source>
</evidence>
<comment type="similarity">
    <text evidence="1 5">Belongs to the eukaryotic ribosomal protein eL24 family.</text>
</comment>
<feature type="binding site" evidence="5">
    <location>
        <position position="10"/>
    </location>
    <ligand>
        <name>Zn(2+)</name>
        <dbReference type="ChEBI" id="CHEBI:29105"/>
    </ligand>
</feature>
<dbReference type="GO" id="GO:0006412">
    <property type="term" value="P:translation"/>
    <property type="evidence" value="ECO:0007669"/>
    <property type="project" value="UniProtKB-UniRule"/>
</dbReference>
<organism evidence="8 11">
    <name type="scientific">Halosegnis rubeus</name>
    <dbReference type="NCBI Taxonomy" id="2212850"/>
    <lineage>
        <taxon>Archaea</taxon>
        <taxon>Methanobacteriati</taxon>
        <taxon>Methanobacteriota</taxon>
        <taxon>Stenosarchaea group</taxon>
        <taxon>Halobacteria</taxon>
        <taxon>Halobacteriales</taxon>
        <taxon>Natronomonadaceae</taxon>
        <taxon>Halosegnis</taxon>
    </lineage>
</organism>
<dbReference type="HAMAP" id="MF_00773">
    <property type="entry name" value="Ribosomal_eL24"/>
    <property type="match status" value="1"/>
</dbReference>
<evidence type="ECO:0000256" key="1">
    <source>
        <dbReference type="ARBA" id="ARBA00005647"/>
    </source>
</evidence>
<feature type="domain" description="TRASH" evidence="7">
    <location>
        <begin position="7"/>
        <end position="45"/>
    </location>
</feature>
<feature type="compositionally biased region" description="Acidic residues" evidence="6">
    <location>
        <begin position="67"/>
        <end position="118"/>
    </location>
</feature>
<evidence type="ECO:0000259" key="7">
    <source>
        <dbReference type="SMART" id="SM00746"/>
    </source>
</evidence>
<evidence type="ECO:0000256" key="6">
    <source>
        <dbReference type="SAM" id="MobiDB-lite"/>
    </source>
</evidence>
<evidence type="ECO:0000256" key="2">
    <source>
        <dbReference type="ARBA" id="ARBA00022771"/>
    </source>
</evidence>
<gene>
    <name evidence="5" type="primary">rpl24e</name>
    <name evidence="8" type="ORF">DMP03_10305</name>
    <name evidence="9" type="ORF">DP108_06955</name>
</gene>
<keyword evidence="5" id="KW-0862">Zinc</keyword>
<comment type="subunit">
    <text evidence="5">Part of the 50S ribosomal subunit. Forms a cluster with proteins L3 and L14.</text>
</comment>
<feature type="binding site" evidence="5">
    <location>
        <position position="7"/>
    </location>
    <ligand>
        <name>Zn(2+)</name>
        <dbReference type="ChEBI" id="CHEBI:29105"/>
    </ligand>
</feature>
<dbReference type="GO" id="GO:1990904">
    <property type="term" value="C:ribonucleoprotein complex"/>
    <property type="evidence" value="ECO:0007669"/>
    <property type="project" value="UniProtKB-KW"/>
</dbReference>
<evidence type="ECO:0000313" key="10">
    <source>
        <dbReference type="Proteomes" id="UP000326207"/>
    </source>
</evidence>
<dbReference type="AlphaFoldDB" id="A0A5N5U6W3"/>
<comment type="caution">
    <text evidence="8">The sequence shown here is derived from an EMBL/GenBank/DDBJ whole genome shotgun (WGS) entry which is preliminary data.</text>
</comment>
<dbReference type="EMBL" id="QJOW01000004">
    <property type="protein sequence ID" value="KAB7514257.1"/>
    <property type="molecule type" value="Genomic_DNA"/>
</dbReference>
<evidence type="ECO:0000313" key="9">
    <source>
        <dbReference type="EMBL" id="KAB7518893.1"/>
    </source>
</evidence>
<keyword evidence="3 5" id="KW-0689">Ribosomal protein</keyword>
<evidence type="ECO:0000256" key="3">
    <source>
        <dbReference type="ARBA" id="ARBA00022980"/>
    </source>
</evidence>
<accession>A0A5N5UNH1</accession>
<dbReference type="GO" id="GO:0003735">
    <property type="term" value="F:structural constituent of ribosome"/>
    <property type="evidence" value="ECO:0007669"/>
    <property type="project" value="InterPro"/>
</dbReference>
<dbReference type="NCBIfam" id="NF034186">
    <property type="entry name" value="PRK14891.1-1"/>
    <property type="match status" value="1"/>
</dbReference>
<dbReference type="EMBL" id="QMDY01000003">
    <property type="protein sequence ID" value="KAB7518893.1"/>
    <property type="molecule type" value="Genomic_DNA"/>
</dbReference>
<keyword evidence="5" id="KW-0699">rRNA-binding</keyword>
<proteinExistence type="inferred from homology"/>
<comment type="function">
    <text evidence="5">Binds to the 23S rRNA.</text>
</comment>
<feature type="binding site" evidence="5">
    <location>
        <position position="37"/>
    </location>
    <ligand>
        <name>Zn(2+)</name>
        <dbReference type="ChEBI" id="CHEBI:29105"/>
    </ligand>
</feature>
<dbReference type="InterPro" id="IPR011017">
    <property type="entry name" value="TRASH_dom"/>
</dbReference>
<keyword evidence="2 5" id="KW-0863">Zinc-finger</keyword>